<accession>A0A1I1YQD4</accession>
<dbReference type="PANTHER" id="PTHR44520">
    <property type="entry name" value="RESPONSE REGULATOR RCP1-RELATED"/>
    <property type="match status" value="1"/>
</dbReference>
<evidence type="ECO:0000259" key="2">
    <source>
        <dbReference type="PROSITE" id="PS50110"/>
    </source>
</evidence>
<name>A0A1I1YQD4_9BACT</name>
<dbReference type="Gene3D" id="3.40.50.2300">
    <property type="match status" value="1"/>
</dbReference>
<dbReference type="SUPFAM" id="SSF52172">
    <property type="entry name" value="CheY-like"/>
    <property type="match status" value="1"/>
</dbReference>
<keyword evidence="4" id="KW-1185">Reference proteome</keyword>
<dbReference type="Pfam" id="PF00072">
    <property type="entry name" value="Response_reg"/>
    <property type="match status" value="1"/>
</dbReference>
<proteinExistence type="predicted"/>
<protein>
    <submittedName>
        <fullName evidence="3">CheY chemotaxis protein or a CheY-like REC (Receiver) domain</fullName>
    </submittedName>
</protein>
<dbReference type="OrthoDB" id="958605at2"/>
<dbReference type="SMART" id="SM00448">
    <property type="entry name" value="REC"/>
    <property type="match status" value="1"/>
</dbReference>
<evidence type="ECO:0000256" key="1">
    <source>
        <dbReference type="PROSITE-ProRule" id="PRU00169"/>
    </source>
</evidence>
<dbReference type="InterPro" id="IPR052893">
    <property type="entry name" value="TCS_response_regulator"/>
</dbReference>
<evidence type="ECO:0000313" key="4">
    <source>
        <dbReference type="Proteomes" id="UP000198598"/>
    </source>
</evidence>
<dbReference type="PROSITE" id="PS50110">
    <property type="entry name" value="RESPONSE_REGULATORY"/>
    <property type="match status" value="1"/>
</dbReference>
<dbReference type="InterPro" id="IPR001789">
    <property type="entry name" value="Sig_transdc_resp-reg_receiver"/>
</dbReference>
<dbReference type="PANTHER" id="PTHR44520:SF2">
    <property type="entry name" value="RESPONSE REGULATOR RCP1"/>
    <property type="match status" value="1"/>
</dbReference>
<organism evidence="3 4">
    <name type="scientific">Spirosoma endophyticum</name>
    <dbReference type="NCBI Taxonomy" id="662367"/>
    <lineage>
        <taxon>Bacteria</taxon>
        <taxon>Pseudomonadati</taxon>
        <taxon>Bacteroidota</taxon>
        <taxon>Cytophagia</taxon>
        <taxon>Cytophagales</taxon>
        <taxon>Cytophagaceae</taxon>
        <taxon>Spirosoma</taxon>
    </lineage>
</organism>
<dbReference type="Proteomes" id="UP000198598">
    <property type="component" value="Unassembled WGS sequence"/>
</dbReference>
<keyword evidence="1" id="KW-0597">Phosphoprotein</keyword>
<dbReference type="RefSeq" id="WP_093830805.1">
    <property type="nucleotide sequence ID" value="NZ_FOLQ01000011.1"/>
</dbReference>
<reference evidence="3 4" key="1">
    <citation type="submission" date="2016-10" db="EMBL/GenBank/DDBJ databases">
        <authorList>
            <person name="de Groot N.N."/>
        </authorList>
    </citation>
    <scope>NUCLEOTIDE SEQUENCE [LARGE SCALE GENOMIC DNA]</scope>
    <source>
        <strain evidence="3 4">DSM 26130</strain>
    </source>
</reference>
<feature type="modified residue" description="4-aspartylphosphate" evidence="1">
    <location>
        <position position="72"/>
    </location>
</feature>
<dbReference type="EMBL" id="FOLQ01000011">
    <property type="protein sequence ID" value="SFE21228.1"/>
    <property type="molecule type" value="Genomic_DNA"/>
</dbReference>
<sequence>MKTQETIGANFKRAKILVIEDNEDHWILIENAMYHCLSEVTTVWAKTPDQAMDFLNDWSIQEWEMPKLILLDLYMPAREHGWFLLKQIKAMPAPCSQIPIVVLSASDHPADIADAYQRGGSSYMVKPTTIAEWLAYFQELRNYWWETVTLPPMRFSV</sequence>
<feature type="domain" description="Response regulatory" evidence="2">
    <location>
        <begin position="15"/>
        <end position="141"/>
    </location>
</feature>
<dbReference type="STRING" id="662367.SAMN05216167_111126"/>
<evidence type="ECO:0000313" key="3">
    <source>
        <dbReference type="EMBL" id="SFE21228.1"/>
    </source>
</evidence>
<dbReference type="InterPro" id="IPR011006">
    <property type="entry name" value="CheY-like_superfamily"/>
</dbReference>
<dbReference type="GO" id="GO:0000160">
    <property type="term" value="P:phosphorelay signal transduction system"/>
    <property type="evidence" value="ECO:0007669"/>
    <property type="project" value="InterPro"/>
</dbReference>
<gene>
    <name evidence="3" type="ORF">SAMN05216167_111126</name>
</gene>
<dbReference type="AlphaFoldDB" id="A0A1I1YQD4"/>